<sequence length="174" mass="19591">MAGQVHLATPSMEWREEYMAFYQEWKQSGERIVPWIVDKDPTDFAAYVRFLQDESLGANLRPGWVATSTYWLVNEQGKIAGAVNIRHGLTDKLLETGGHIGYGVVPSQRRKGYATQILAQSLQKARELGITRVLVTCDRGNAGSEKTIVKNSGVFESEFIEADGNVVRRFWIEL</sequence>
<dbReference type="InterPro" id="IPR016181">
    <property type="entry name" value="Acyl_CoA_acyltransferase"/>
</dbReference>
<evidence type="ECO:0000313" key="3">
    <source>
        <dbReference type="Proteomes" id="UP001256827"/>
    </source>
</evidence>
<organism evidence="2 3">
    <name type="scientific">Brevibacillus brevis</name>
    <name type="common">Bacillus brevis</name>
    <dbReference type="NCBI Taxonomy" id="1393"/>
    <lineage>
        <taxon>Bacteria</taxon>
        <taxon>Bacillati</taxon>
        <taxon>Bacillota</taxon>
        <taxon>Bacilli</taxon>
        <taxon>Bacillales</taxon>
        <taxon>Paenibacillaceae</taxon>
        <taxon>Brevibacillus</taxon>
    </lineage>
</organism>
<keyword evidence="3" id="KW-1185">Reference proteome</keyword>
<dbReference type="PANTHER" id="PTHR39173">
    <property type="entry name" value="ACETYLTRANSFERASE"/>
    <property type="match status" value="1"/>
</dbReference>
<reference evidence="2 3" key="1">
    <citation type="submission" date="2023-09" db="EMBL/GenBank/DDBJ databases">
        <title>Complete Genome and Methylome dissection of Bacillus brevis NEB573 original source of BbsI restriction endonuclease.</title>
        <authorList>
            <person name="Fomenkov A."/>
            <person name="Roberts R.D."/>
        </authorList>
    </citation>
    <scope>NUCLEOTIDE SEQUENCE [LARGE SCALE GENOMIC DNA]</scope>
    <source>
        <strain evidence="2 3">NEB573</strain>
    </source>
</reference>
<dbReference type="Pfam" id="PF13302">
    <property type="entry name" value="Acetyltransf_3"/>
    <property type="match status" value="1"/>
</dbReference>
<dbReference type="Gene3D" id="3.40.630.30">
    <property type="match status" value="1"/>
</dbReference>
<evidence type="ECO:0000313" key="2">
    <source>
        <dbReference type="EMBL" id="WNC16075.1"/>
    </source>
</evidence>
<dbReference type="RefSeq" id="WP_310770427.1">
    <property type="nucleotide sequence ID" value="NZ_CP134050.1"/>
</dbReference>
<dbReference type="EMBL" id="CP134050">
    <property type="protein sequence ID" value="WNC16075.1"/>
    <property type="molecule type" value="Genomic_DNA"/>
</dbReference>
<accession>A0ABY9T7K8</accession>
<dbReference type="InterPro" id="IPR000182">
    <property type="entry name" value="GNAT_dom"/>
</dbReference>
<dbReference type="CDD" id="cd04301">
    <property type="entry name" value="NAT_SF"/>
    <property type="match status" value="1"/>
</dbReference>
<dbReference type="Proteomes" id="UP001256827">
    <property type="component" value="Chromosome"/>
</dbReference>
<protein>
    <submittedName>
        <fullName evidence="2">GNAT family N-acetyltransferase</fullName>
    </submittedName>
</protein>
<dbReference type="SUPFAM" id="SSF55729">
    <property type="entry name" value="Acyl-CoA N-acyltransferases (Nat)"/>
    <property type="match status" value="1"/>
</dbReference>
<proteinExistence type="predicted"/>
<feature type="domain" description="N-acetyltransferase" evidence="1">
    <location>
        <begin position="34"/>
        <end position="174"/>
    </location>
</feature>
<evidence type="ECO:0000259" key="1">
    <source>
        <dbReference type="PROSITE" id="PS51186"/>
    </source>
</evidence>
<gene>
    <name evidence="2" type="ORF">RGB73_07090</name>
</gene>
<dbReference type="PANTHER" id="PTHR39173:SF1">
    <property type="entry name" value="ACETYLTRANSFERASE"/>
    <property type="match status" value="1"/>
</dbReference>
<name>A0ABY9T7K8_BREBE</name>
<dbReference type="PROSITE" id="PS51186">
    <property type="entry name" value="GNAT"/>
    <property type="match status" value="1"/>
</dbReference>